<accession>A0A6J5SA48</accession>
<dbReference type="EMBL" id="LR796638">
    <property type="protein sequence ID" value="CAB4156537.1"/>
    <property type="molecule type" value="Genomic_DNA"/>
</dbReference>
<evidence type="ECO:0000313" key="2">
    <source>
        <dbReference type="EMBL" id="CAB4195799.1"/>
    </source>
</evidence>
<evidence type="ECO:0000313" key="4">
    <source>
        <dbReference type="EMBL" id="CAB5226648.1"/>
    </source>
</evidence>
<dbReference type="EMBL" id="LR798366">
    <property type="protein sequence ID" value="CAB5226648.1"/>
    <property type="molecule type" value="Genomic_DNA"/>
</dbReference>
<dbReference type="EMBL" id="LR797248">
    <property type="protein sequence ID" value="CAB4195799.1"/>
    <property type="molecule type" value="Genomic_DNA"/>
</dbReference>
<gene>
    <name evidence="2" type="ORF">UFOVP1303_37</name>
    <name evidence="3" type="ORF">UFOVP1417_17</name>
    <name evidence="4" type="ORF">UFOVP1517_13</name>
    <name evidence="1" type="ORF">UFOVP664_70</name>
</gene>
<reference evidence="3" key="1">
    <citation type="submission" date="2020-05" db="EMBL/GenBank/DDBJ databases">
        <authorList>
            <person name="Chiriac C."/>
            <person name="Salcher M."/>
            <person name="Ghai R."/>
            <person name="Kavagutti S V."/>
        </authorList>
    </citation>
    <scope>NUCLEOTIDE SEQUENCE</scope>
</reference>
<dbReference type="EMBL" id="LR797366">
    <property type="protein sequence ID" value="CAB4210486.1"/>
    <property type="molecule type" value="Genomic_DNA"/>
</dbReference>
<name>A0A6J5SA48_9CAUD</name>
<organism evidence="3">
    <name type="scientific">uncultured Caudovirales phage</name>
    <dbReference type="NCBI Taxonomy" id="2100421"/>
    <lineage>
        <taxon>Viruses</taxon>
        <taxon>Duplodnaviria</taxon>
        <taxon>Heunggongvirae</taxon>
        <taxon>Uroviricota</taxon>
        <taxon>Caudoviricetes</taxon>
        <taxon>Peduoviridae</taxon>
        <taxon>Maltschvirus</taxon>
        <taxon>Maltschvirus maltsch</taxon>
    </lineage>
</organism>
<evidence type="ECO:0000313" key="1">
    <source>
        <dbReference type="EMBL" id="CAB4156537.1"/>
    </source>
</evidence>
<proteinExistence type="predicted"/>
<sequence length="51" mass="5621">MNPVYAVLRDDATLAGWVQKRPAGDWRALTASGALSHHSTREQAREALRCS</sequence>
<evidence type="ECO:0000313" key="3">
    <source>
        <dbReference type="EMBL" id="CAB4210486.1"/>
    </source>
</evidence>
<protein>
    <submittedName>
        <fullName evidence="3">Uncharacterized protein</fullName>
    </submittedName>
</protein>